<evidence type="ECO:0000313" key="3">
    <source>
        <dbReference type="Proteomes" id="UP001152795"/>
    </source>
</evidence>
<gene>
    <name evidence="2" type="ORF">PACLA_8A074507</name>
</gene>
<dbReference type="Pfam" id="PF14388">
    <property type="entry name" value="DUF4419"/>
    <property type="match status" value="1"/>
</dbReference>
<feature type="region of interest" description="Disordered" evidence="1">
    <location>
        <begin position="420"/>
        <end position="448"/>
    </location>
</feature>
<dbReference type="InterPro" id="IPR025533">
    <property type="entry name" value="DUF4419"/>
</dbReference>
<organism evidence="2 3">
    <name type="scientific">Paramuricea clavata</name>
    <name type="common">Red gorgonian</name>
    <name type="synonym">Violescent sea-whip</name>
    <dbReference type="NCBI Taxonomy" id="317549"/>
    <lineage>
        <taxon>Eukaryota</taxon>
        <taxon>Metazoa</taxon>
        <taxon>Cnidaria</taxon>
        <taxon>Anthozoa</taxon>
        <taxon>Octocorallia</taxon>
        <taxon>Malacalcyonacea</taxon>
        <taxon>Plexauridae</taxon>
        <taxon>Paramuricea</taxon>
    </lineage>
</organism>
<dbReference type="PANTHER" id="PTHR31252:SF11">
    <property type="entry name" value="DUF4419 DOMAIN-CONTAINING PROTEIN"/>
    <property type="match status" value="1"/>
</dbReference>
<feature type="compositionally biased region" description="Basic and acidic residues" evidence="1">
    <location>
        <begin position="421"/>
        <end position="438"/>
    </location>
</feature>
<evidence type="ECO:0000313" key="2">
    <source>
        <dbReference type="EMBL" id="CAB4020271.1"/>
    </source>
</evidence>
<dbReference type="AlphaFoldDB" id="A0A6S7JVZ8"/>
<keyword evidence="3" id="KW-1185">Reference proteome</keyword>
<reference evidence="2" key="1">
    <citation type="submission" date="2020-04" db="EMBL/GenBank/DDBJ databases">
        <authorList>
            <person name="Alioto T."/>
            <person name="Alioto T."/>
            <person name="Gomez Garrido J."/>
        </authorList>
    </citation>
    <scope>NUCLEOTIDE SEQUENCE</scope>
    <source>
        <strain evidence="2">A484AB</strain>
    </source>
</reference>
<comment type="caution">
    <text evidence="2">The sequence shown here is derived from an EMBL/GenBank/DDBJ whole genome shotgun (WGS) entry which is preliminary data.</text>
</comment>
<protein>
    <submittedName>
        <fullName evidence="2">Uncharacterized protein</fullName>
    </submittedName>
</protein>
<dbReference type="Proteomes" id="UP001152795">
    <property type="component" value="Unassembled WGS sequence"/>
</dbReference>
<dbReference type="OrthoDB" id="9987685at2759"/>
<sequence length="448" mass="50811">MLNSRVKHIQHVVLSADRPAQTDPIKVFANFQGNVIGKKYARKQANDSTPLLYRREATSLLGQYAREKEREQKSRSSRASAYYECGLINHMPNYRTKTVEDRTPMIGSKDEVYSQADVGFFESVLLAYTNHWNLRTSPDDWWFCVIKTISHHIDLYCDKPNVRKMFVNFEGKQDLMVDVTRAQGWPVFEDMDFSSFFNTIGLEIAKNVKVPEYVDGVTADFTTTTAIQKIVSQITLMSSVQAYFNFTLCGGCGIPAIEMKGTEDDWKKLLSKLKVLKTLLEPITDDIYLKEEWWSLVTKIFENLLETYRGQPDEDWWSRIMTYERPYGSGSHLSSGPPRYSGWIVEFLKGAVGDDIGILLGDFPSAIVTVPLGILDLETRVQDMSALVAGMVGVTVHESVGNDRVTVEPFQGWSLLLPKDSPFRGEKYTKKKSTDGHLSKSSKKAKTK</sequence>
<dbReference type="EMBL" id="CACRXK020010871">
    <property type="protein sequence ID" value="CAB4020271.1"/>
    <property type="molecule type" value="Genomic_DNA"/>
</dbReference>
<accession>A0A6S7JVZ8</accession>
<name>A0A6S7JVZ8_PARCT</name>
<proteinExistence type="predicted"/>
<evidence type="ECO:0000256" key="1">
    <source>
        <dbReference type="SAM" id="MobiDB-lite"/>
    </source>
</evidence>
<dbReference type="PANTHER" id="PTHR31252">
    <property type="entry name" value="DUF4419 DOMAIN-CONTAINING PROTEIN"/>
    <property type="match status" value="1"/>
</dbReference>